<dbReference type="GO" id="GO:0005506">
    <property type="term" value="F:iron ion binding"/>
    <property type="evidence" value="ECO:0007669"/>
    <property type="project" value="InterPro"/>
</dbReference>
<dbReference type="Proteomes" id="UP001162156">
    <property type="component" value="Unassembled WGS sequence"/>
</dbReference>
<dbReference type="InterPro" id="IPR050476">
    <property type="entry name" value="Insect_CytP450_Detox"/>
</dbReference>
<evidence type="ECO:0000256" key="12">
    <source>
        <dbReference type="ARBA" id="ARBA00023136"/>
    </source>
</evidence>
<evidence type="ECO:0000256" key="8">
    <source>
        <dbReference type="ARBA" id="ARBA00022848"/>
    </source>
</evidence>
<evidence type="ECO:0000256" key="9">
    <source>
        <dbReference type="ARBA" id="ARBA00023002"/>
    </source>
</evidence>
<dbReference type="EMBL" id="JANEYF010003969">
    <property type="protein sequence ID" value="KAJ8932740.1"/>
    <property type="molecule type" value="Genomic_DNA"/>
</dbReference>
<evidence type="ECO:0000256" key="11">
    <source>
        <dbReference type="ARBA" id="ARBA00023033"/>
    </source>
</evidence>
<evidence type="ECO:0000256" key="4">
    <source>
        <dbReference type="ARBA" id="ARBA00010617"/>
    </source>
</evidence>
<dbReference type="PROSITE" id="PS00086">
    <property type="entry name" value="CYTOCHROME_P450"/>
    <property type="match status" value="1"/>
</dbReference>
<keyword evidence="8" id="KW-0492">Microsome</keyword>
<proteinExistence type="inferred from homology"/>
<keyword evidence="17" id="KW-1185">Reference proteome</keyword>
<dbReference type="InterPro" id="IPR002401">
    <property type="entry name" value="Cyt_P450_E_grp-I"/>
</dbReference>
<evidence type="ECO:0000256" key="10">
    <source>
        <dbReference type="ARBA" id="ARBA00023004"/>
    </source>
</evidence>
<dbReference type="SUPFAM" id="SSF48264">
    <property type="entry name" value="Cytochrome P450"/>
    <property type="match status" value="2"/>
</dbReference>
<evidence type="ECO:0000256" key="1">
    <source>
        <dbReference type="ARBA" id="ARBA00001971"/>
    </source>
</evidence>
<feature type="binding site" description="axial binding residue" evidence="13">
    <location>
        <position position="535"/>
    </location>
    <ligand>
        <name>heme</name>
        <dbReference type="ChEBI" id="CHEBI:30413"/>
    </ligand>
    <ligandPart>
        <name>Fe</name>
        <dbReference type="ChEBI" id="CHEBI:18248"/>
    </ligandPart>
</feature>
<dbReference type="InterPro" id="IPR036396">
    <property type="entry name" value="Cyt_P450_sf"/>
</dbReference>
<protein>
    <recommendedName>
        <fullName evidence="18">Cytochrome P450</fullName>
    </recommendedName>
</protein>
<evidence type="ECO:0000256" key="13">
    <source>
        <dbReference type="PIRSR" id="PIRSR602401-1"/>
    </source>
</evidence>
<comment type="similarity">
    <text evidence="4 14">Belongs to the cytochrome P450 family.</text>
</comment>
<keyword evidence="15" id="KW-1133">Transmembrane helix</keyword>
<dbReference type="InterPro" id="IPR001128">
    <property type="entry name" value="Cyt_P450"/>
</dbReference>
<name>A0AAV8X1G5_9CUCU</name>
<comment type="cofactor">
    <cofactor evidence="1 13">
        <name>heme</name>
        <dbReference type="ChEBI" id="CHEBI:30413"/>
    </cofactor>
</comment>
<dbReference type="GO" id="GO:0004497">
    <property type="term" value="F:monooxygenase activity"/>
    <property type="evidence" value="ECO:0007669"/>
    <property type="project" value="UniProtKB-KW"/>
</dbReference>
<keyword evidence="11 14" id="KW-0503">Monooxygenase</keyword>
<gene>
    <name evidence="16" type="ORF">NQ314_014437</name>
</gene>
<sequence length="590" mass="68656">MAFSTGSFLLDLFGIVTALIAVGFVYFKWSYQYWKRRNLPYLEPSIPFGSHLFNIGGKKWRNLRTKLTPTFTSGKLKSMFPILVDCGILLEKYFEESIGGKEAVDIKDVLEPNSPFREYGKKIFEDSKLVTLKMTFAMSFPNVARALGVTVTPKDVSQFFTKVVEDAVTYREKNNYVRKDFLQLLIDIKNNKEQENGSQAQSFVFFIAGFETSSTTMTFALFELATHPEIQKKVREEINTVLAKHNNQITYDSLSDLKYMGQVIDEKMLKEMDFRDIPPMKVAGDFGENWRFWRQRFQTSLRRYLEETTQRAQSLTLIGEGGMWIFNTFTFAIDETNKIKQLLEKFEAHFSPRKNLRYLRHKFLTCKQVEDESIKQFITELKILTLACELGELRDSLVKDLLICGLKSEPLREKLLQDDPEILDDAVKMCINMEQTRERNREITIINEVNEIETLRLYPPLPMLLRLCVEDYKVPGEDVVIEKGTRVIIPICGIHYDEDYYKNPEVFDPERFSEENKKTLNRYTHLPFGEGPRICIGERFGLMQTKIGLTCILRKFTVKLNERTKVPLKMSRNTFITTAEGGIWLDIKEL</sequence>
<keyword evidence="10 13" id="KW-0408">Iron</keyword>
<dbReference type="Gene3D" id="1.10.630.10">
    <property type="entry name" value="Cytochrome P450"/>
    <property type="match status" value="2"/>
</dbReference>
<keyword evidence="9 14" id="KW-0560">Oxidoreductase</keyword>
<accession>A0AAV8X1G5</accession>
<keyword evidence="12 15" id="KW-0472">Membrane</keyword>
<dbReference type="AlphaFoldDB" id="A0AAV8X1G5"/>
<evidence type="ECO:0000256" key="7">
    <source>
        <dbReference type="ARBA" id="ARBA00022824"/>
    </source>
</evidence>
<dbReference type="GO" id="GO:0020037">
    <property type="term" value="F:heme binding"/>
    <property type="evidence" value="ECO:0007669"/>
    <property type="project" value="InterPro"/>
</dbReference>
<keyword evidence="5 13" id="KW-0349">Heme</keyword>
<evidence type="ECO:0000256" key="5">
    <source>
        <dbReference type="ARBA" id="ARBA00022617"/>
    </source>
</evidence>
<dbReference type="PRINTS" id="PR00463">
    <property type="entry name" value="EP450I"/>
</dbReference>
<evidence type="ECO:0000256" key="3">
    <source>
        <dbReference type="ARBA" id="ARBA00004406"/>
    </source>
</evidence>
<dbReference type="PANTHER" id="PTHR24292:SF100">
    <property type="entry name" value="CYTOCHROME P450 6A16, ISOFORM B-RELATED"/>
    <property type="match status" value="1"/>
</dbReference>
<comment type="subcellular location">
    <subcellularLocation>
        <location evidence="3">Endoplasmic reticulum membrane</location>
        <topology evidence="3">Peripheral membrane protein</topology>
    </subcellularLocation>
    <subcellularLocation>
        <location evidence="2">Microsome membrane</location>
        <topology evidence="2">Peripheral membrane protein</topology>
    </subcellularLocation>
</comment>
<evidence type="ECO:0000313" key="17">
    <source>
        <dbReference type="Proteomes" id="UP001162156"/>
    </source>
</evidence>
<keyword evidence="7" id="KW-0256">Endoplasmic reticulum</keyword>
<comment type="caution">
    <text evidence="16">The sequence shown here is derived from an EMBL/GenBank/DDBJ whole genome shotgun (WGS) entry which is preliminary data.</text>
</comment>
<dbReference type="Pfam" id="PF00067">
    <property type="entry name" value="p450"/>
    <property type="match status" value="2"/>
</dbReference>
<dbReference type="InterPro" id="IPR017972">
    <property type="entry name" value="Cyt_P450_CS"/>
</dbReference>
<dbReference type="GO" id="GO:0016705">
    <property type="term" value="F:oxidoreductase activity, acting on paired donors, with incorporation or reduction of molecular oxygen"/>
    <property type="evidence" value="ECO:0007669"/>
    <property type="project" value="InterPro"/>
</dbReference>
<organism evidence="16 17">
    <name type="scientific">Rhamnusium bicolor</name>
    <dbReference type="NCBI Taxonomy" id="1586634"/>
    <lineage>
        <taxon>Eukaryota</taxon>
        <taxon>Metazoa</taxon>
        <taxon>Ecdysozoa</taxon>
        <taxon>Arthropoda</taxon>
        <taxon>Hexapoda</taxon>
        <taxon>Insecta</taxon>
        <taxon>Pterygota</taxon>
        <taxon>Neoptera</taxon>
        <taxon>Endopterygota</taxon>
        <taxon>Coleoptera</taxon>
        <taxon>Polyphaga</taxon>
        <taxon>Cucujiformia</taxon>
        <taxon>Chrysomeloidea</taxon>
        <taxon>Cerambycidae</taxon>
        <taxon>Lepturinae</taxon>
        <taxon>Rhagiini</taxon>
        <taxon>Rhamnusium</taxon>
    </lineage>
</organism>
<evidence type="ECO:0000256" key="15">
    <source>
        <dbReference type="SAM" id="Phobius"/>
    </source>
</evidence>
<reference evidence="16" key="1">
    <citation type="journal article" date="2023" name="Insect Mol. Biol.">
        <title>Genome sequencing provides insights into the evolution of gene families encoding plant cell wall-degrading enzymes in longhorned beetles.</title>
        <authorList>
            <person name="Shin N.R."/>
            <person name="Okamura Y."/>
            <person name="Kirsch R."/>
            <person name="Pauchet Y."/>
        </authorList>
    </citation>
    <scope>NUCLEOTIDE SEQUENCE</scope>
    <source>
        <strain evidence="16">RBIC_L_NR</strain>
    </source>
</reference>
<evidence type="ECO:0008006" key="18">
    <source>
        <dbReference type="Google" id="ProtNLM"/>
    </source>
</evidence>
<dbReference type="PANTHER" id="PTHR24292">
    <property type="entry name" value="CYTOCHROME P450"/>
    <property type="match status" value="1"/>
</dbReference>
<evidence type="ECO:0000256" key="14">
    <source>
        <dbReference type="RuleBase" id="RU000461"/>
    </source>
</evidence>
<evidence type="ECO:0000256" key="6">
    <source>
        <dbReference type="ARBA" id="ARBA00022723"/>
    </source>
</evidence>
<dbReference type="GO" id="GO:0005789">
    <property type="term" value="C:endoplasmic reticulum membrane"/>
    <property type="evidence" value="ECO:0007669"/>
    <property type="project" value="UniProtKB-SubCell"/>
</dbReference>
<keyword evidence="15" id="KW-0812">Transmembrane</keyword>
<evidence type="ECO:0000313" key="16">
    <source>
        <dbReference type="EMBL" id="KAJ8932740.1"/>
    </source>
</evidence>
<dbReference type="CDD" id="cd11056">
    <property type="entry name" value="CYP6-like"/>
    <property type="match status" value="1"/>
</dbReference>
<evidence type="ECO:0000256" key="2">
    <source>
        <dbReference type="ARBA" id="ARBA00004174"/>
    </source>
</evidence>
<feature type="transmembrane region" description="Helical" evidence="15">
    <location>
        <begin position="6"/>
        <end position="27"/>
    </location>
</feature>
<keyword evidence="6 13" id="KW-0479">Metal-binding</keyword>
<dbReference type="PRINTS" id="PR00385">
    <property type="entry name" value="P450"/>
</dbReference>